<dbReference type="GO" id="GO:0034993">
    <property type="term" value="C:meiotic nuclear membrane microtubule tethering complex"/>
    <property type="evidence" value="ECO:0007669"/>
    <property type="project" value="TreeGrafter"/>
</dbReference>
<evidence type="ECO:0000256" key="2">
    <source>
        <dbReference type="ARBA" id="ARBA00022692"/>
    </source>
</evidence>
<organism evidence="8 9">
    <name type="scientific">Elsinoe australis</name>
    <dbReference type="NCBI Taxonomy" id="40998"/>
    <lineage>
        <taxon>Eukaryota</taxon>
        <taxon>Fungi</taxon>
        <taxon>Dikarya</taxon>
        <taxon>Ascomycota</taxon>
        <taxon>Pezizomycotina</taxon>
        <taxon>Dothideomycetes</taxon>
        <taxon>Dothideomycetidae</taxon>
        <taxon>Myriangiales</taxon>
        <taxon>Elsinoaceae</taxon>
        <taxon>Elsinoe</taxon>
    </lineage>
</organism>
<dbReference type="Pfam" id="PF07738">
    <property type="entry name" value="Sad1_UNC"/>
    <property type="match status" value="1"/>
</dbReference>
<keyword evidence="2 6" id="KW-0812">Transmembrane</keyword>
<evidence type="ECO:0000256" key="1">
    <source>
        <dbReference type="ARBA" id="ARBA00004370"/>
    </source>
</evidence>
<dbReference type="PANTHER" id="PTHR12911">
    <property type="entry name" value="SAD1/UNC-84-LIKE PROTEIN-RELATED"/>
    <property type="match status" value="1"/>
</dbReference>
<feature type="compositionally biased region" description="Acidic residues" evidence="5">
    <location>
        <begin position="144"/>
        <end position="154"/>
    </location>
</feature>
<evidence type="ECO:0000313" key="9">
    <source>
        <dbReference type="Proteomes" id="UP000308133"/>
    </source>
</evidence>
<dbReference type="InterPro" id="IPR045119">
    <property type="entry name" value="SUN1-5"/>
</dbReference>
<feature type="region of interest" description="Disordered" evidence="5">
    <location>
        <begin position="1"/>
        <end position="61"/>
    </location>
</feature>
<keyword evidence="4 6" id="KW-0472">Membrane</keyword>
<evidence type="ECO:0000256" key="3">
    <source>
        <dbReference type="ARBA" id="ARBA00022989"/>
    </source>
</evidence>
<name>A0A4U7AWF8_9PEZI</name>
<evidence type="ECO:0000256" key="4">
    <source>
        <dbReference type="ARBA" id="ARBA00023136"/>
    </source>
</evidence>
<gene>
    <name evidence="8" type="ORF">C1H76_6031</name>
</gene>
<dbReference type="GO" id="GO:0043495">
    <property type="term" value="F:protein-membrane adaptor activity"/>
    <property type="evidence" value="ECO:0007669"/>
    <property type="project" value="TreeGrafter"/>
</dbReference>
<feature type="compositionally biased region" description="Low complexity" evidence="5">
    <location>
        <begin position="92"/>
        <end position="115"/>
    </location>
</feature>
<feature type="domain" description="SUN" evidence="7">
    <location>
        <begin position="486"/>
        <end position="677"/>
    </location>
</feature>
<dbReference type="Gene3D" id="2.60.120.260">
    <property type="entry name" value="Galactose-binding domain-like"/>
    <property type="match status" value="1"/>
</dbReference>
<evidence type="ECO:0000256" key="5">
    <source>
        <dbReference type="SAM" id="MobiDB-lite"/>
    </source>
</evidence>
<dbReference type="AlphaFoldDB" id="A0A4U7AWF8"/>
<dbReference type="PROSITE" id="PS51469">
    <property type="entry name" value="SUN"/>
    <property type="match status" value="1"/>
</dbReference>
<proteinExistence type="predicted"/>
<evidence type="ECO:0000313" key="8">
    <source>
        <dbReference type="EMBL" id="TKX21535.1"/>
    </source>
</evidence>
<dbReference type="PANTHER" id="PTHR12911:SF8">
    <property type="entry name" value="KLAROID PROTEIN-RELATED"/>
    <property type="match status" value="1"/>
</dbReference>
<evidence type="ECO:0000259" key="7">
    <source>
        <dbReference type="PROSITE" id="PS51469"/>
    </source>
</evidence>
<feature type="region of interest" description="Disordered" evidence="5">
    <location>
        <begin position="92"/>
        <end position="162"/>
    </location>
</feature>
<evidence type="ECO:0000256" key="6">
    <source>
        <dbReference type="SAM" id="Phobius"/>
    </source>
</evidence>
<feature type="transmembrane region" description="Helical" evidence="6">
    <location>
        <begin position="236"/>
        <end position="257"/>
    </location>
</feature>
<dbReference type="Proteomes" id="UP000308133">
    <property type="component" value="Unassembled WGS sequence"/>
</dbReference>
<comment type="caution">
    <text evidence="8">The sequence shown here is derived from an EMBL/GenBank/DDBJ whole genome shotgun (WGS) entry which is preliminary data.</text>
</comment>
<sequence length="686" mass="74427">MTTPVRRSGRVASRASQTPAPVAATPGALTGTTRRRQRGQADDNAGLPAIPVGDNFSYGSQGRVELEDQVARGSDLFTSHFAAARNNAVSGNNAANATAPKPPSRAASAAPSNASRRSRRPTVNVNRAISEEREDEQPIHNSVEDTEEDEEDDASAPVAPHSALRSNAVNGYSFTDVEQTFSYVAPDASNYVNLSSRLNPPASPQEIEAARPWFARVLKETIPRWWDEAGPQYRGIIILTVTSPFVFSFLLFLMSLLPASIDIPGTFNNLIHSIEEQAARARNATLYNPAFDPTLHARLDKVESNFKNLQVEWHQLKDILPEQFMVTKNPTTGTWDIPPTFWTAIESKLNSDYSLTPGSMPGAAPAWDAFVHSNQKKINSLISTSVDTAAKSHLDTLSSSGTIISRQMFLTALEEQTLQLRREMATLRTDAAHTARSIASSVASSLPSRQTPSKSAPAYLEDITLLTLARNHLLARERNFLSPALGAVVDPYLTSPTHVHAQANLLATLWTWSPWTTVLPPNPPTAAFTPWSEAGECWCAAKSDKPGQAQIAALLVGPVDPSALVVEHVPAMSTLDISSAPRELEVWGLPGAAEGIEAKTLDEKERKGECEGPEPEDGKGWLCLGRAGYDLHAQNWVQTFPLDGKGSMVGKVVVRVLGNWGGERTCVYRLRLLGRTVDEVVGEMEG</sequence>
<dbReference type="InterPro" id="IPR012919">
    <property type="entry name" value="SUN_dom"/>
</dbReference>
<keyword evidence="3 6" id="KW-1133">Transmembrane helix</keyword>
<dbReference type="EMBL" id="PTQR01000080">
    <property type="protein sequence ID" value="TKX21535.1"/>
    <property type="molecule type" value="Genomic_DNA"/>
</dbReference>
<protein>
    <recommendedName>
        <fullName evidence="7">SUN domain-containing protein</fullName>
    </recommendedName>
</protein>
<comment type="subcellular location">
    <subcellularLocation>
        <location evidence="1">Membrane</location>
    </subcellularLocation>
</comment>
<reference evidence="8 9" key="1">
    <citation type="submission" date="2018-02" db="EMBL/GenBank/DDBJ databases">
        <title>Draft genome sequences of Elsinoe sp., causing black scab on jojoba.</title>
        <authorList>
            <person name="Stodart B."/>
            <person name="Jeffress S."/>
            <person name="Ash G."/>
            <person name="Arun Chinnappa K."/>
        </authorList>
    </citation>
    <scope>NUCLEOTIDE SEQUENCE [LARGE SCALE GENOMIC DNA]</scope>
    <source>
        <strain evidence="8 9">Hillstone_2</strain>
    </source>
</reference>
<accession>A0A4U7AWF8</accession>